<keyword evidence="3" id="KW-1185">Reference proteome</keyword>
<dbReference type="Proteomes" id="UP000663866">
    <property type="component" value="Unassembled WGS sequence"/>
</dbReference>
<evidence type="ECO:0000313" key="3">
    <source>
        <dbReference type="Proteomes" id="UP000663866"/>
    </source>
</evidence>
<dbReference type="AlphaFoldDB" id="A0A821GQT9"/>
<accession>A0A821GQT9</accession>
<dbReference type="EMBL" id="CAJOBG010091313">
    <property type="protein sequence ID" value="CAF4666853.1"/>
    <property type="molecule type" value="Genomic_DNA"/>
</dbReference>
<dbReference type="EMBL" id="CAJOBG010091425">
    <property type="protein sequence ID" value="CAF4667378.1"/>
    <property type="molecule type" value="Genomic_DNA"/>
</dbReference>
<name>A0A821GQT9_9BILA</name>
<evidence type="ECO:0000313" key="1">
    <source>
        <dbReference type="EMBL" id="CAF4666853.1"/>
    </source>
</evidence>
<sequence length="57" mass="6549">ISLFSFKVERERKLLVPPPFNVLNLKEYIMSSLTDAIEKSSRHLRDPAGGTYANWLV</sequence>
<organism evidence="2 3">
    <name type="scientific">Rotaria magnacalcarata</name>
    <dbReference type="NCBI Taxonomy" id="392030"/>
    <lineage>
        <taxon>Eukaryota</taxon>
        <taxon>Metazoa</taxon>
        <taxon>Spiralia</taxon>
        <taxon>Gnathifera</taxon>
        <taxon>Rotifera</taxon>
        <taxon>Eurotatoria</taxon>
        <taxon>Bdelloidea</taxon>
        <taxon>Philodinida</taxon>
        <taxon>Philodinidae</taxon>
        <taxon>Rotaria</taxon>
    </lineage>
</organism>
<proteinExistence type="predicted"/>
<gene>
    <name evidence="1" type="ORF">OVN521_LOCUS47287</name>
    <name evidence="2" type="ORF">OVN521_LOCUS47305</name>
</gene>
<reference evidence="2" key="1">
    <citation type="submission" date="2021-02" db="EMBL/GenBank/DDBJ databases">
        <authorList>
            <person name="Nowell W R."/>
        </authorList>
    </citation>
    <scope>NUCLEOTIDE SEQUENCE</scope>
</reference>
<protein>
    <submittedName>
        <fullName evidence="2">Uncharacterized protein</fullName>
    </submittedName>
</protein>
<feature type="non-terminal residue" evidence="2">
    <location>
        <position position="1"/>
    </location>
</feature>
<evidence type="ECO:0000313" key="2">
    <source>
        <dbReference type="EMBL" id="CAF4667378.1"/>
    </source>
</evidence>
<comment type="caution">
    <text evidence="2">The sequence shown here is derived from an EMBL/GenBank/DDBJ whole genome shotgun (WGS) entry which is preliminary data.</text>
</comment>